<keyword evidence="3" id="KW-1185">Reference proteome</keyword>
<evidence type="ECO:0000259" key="1">
    <source>
        <dbReference type="Pfam" id="PF09537"/>
    </source>
</evidence>
<accession>A0ABV2TYS7</accession>
<evidence type="ECO:0000313" key="3">
    <source>
        <dbReference type="Proteomes" id="UP001549773"/>
    </source>
</evidence>
<comment type="caution">
    <text evidence="2">The sequence shown here is derived from an EMBL/GenBank/DDBJ whole genome shotgun (WGS) entry which is preliminary data.</text>
</comment>
<dbReference type="PIRSF" id="PIRSF029477">
    <property type="entry name" value="UCP029477"/>
    <property type="match status" value="1"/>
</dbReference>
<dbReference type="InterPro" id="IPR016920">
    <property type="entry name" value="UCP029477"/>
</dbReference>
<gene>
    <name evidence="2" type="ORF">ABXZ32_13550</name>
</gene>
<dbReference type="EMBL" id="JBEWYP010000008">
    <property type="protein sequence ID" value="MET7030428.1"/>
    <property type="molecule type" value="Genomic_DNA"/>
</dbReference>
<dbReference type="RefSeq" id="WP_354619224.1">
    <property type="nucleotide sequence ID" value="NZ_JBEWYP010000008.1"/>
</dbReference>
<sequence length="149" mass="16757">MGTYTEDVARKLNTLLEKTFDAEKGFLKAAGNSKHPNLKTYFAKKSKERYDFGYELKEELRRFGQSVEKGGSTAATVHRAWMDVKSTISIDNDEAMLEEALKIEKSALNEYEEVFGDKDLPPTTSSILTKQKNIILSNLETAKVLADVD</sequence>
<evidence type="ECO:0000313" key="2">
    <source>
        <dbReference type="EMBL" id="MET7030428.1"/>
    </source>
</evidence>
<dbReference type="Proteomes" id="UP001549773">
    <property type="component" value="Unassembled WGS sequence"/>
</dbReference>
<proteinExistence type="predicted"/>
<feature type="domain" description="DUF2383" evidence="1">
    <location>
        <begin position="7"/>
        <end position="115"/>
    </location>
</feature>
<dbReference type="Pfam" id="PF09537">
    <property type="entry name" value="DUF2383"/>
    <property type="match status" value="1"/>
</dbReference>
<dbReference type="InterPro" id="IPR019052">
    <property type="entry name" value="DUF2383"/>
</dbReference>
<dbReference type="InterPro" id="IPR009078">
    <property type="entry name" value="Ferritin-like_SF"/>
</dbReference>
<organism evidence="2 3">
    <name type="scientific">Sediminicola luteus</name>
    <dbReference type="NCBI Taxonomy" id="319238"/>
    <lineage>
        <taxon>Bacteria</taxon>
        <taxon>Pseudomonadati</taxon>
        <taxon>Bacteroidota</taxon>
        <taxon>Flavobacteriia</taxon>
        <taxon>Flavobacteriales</taxon>
        <taxon>Flavobacteriaceae</taxon>
        <taxon>Sediminicola</taxon>
    </lineage>
</organism>
<name>A0ABV2TYS7_9FLAO</name>
<dbReference type="NCBIfam" id="TIGR02284">
    <property type="entry name" value="PA2169 family four-helix-bundle protein"/>
    <property type="match status" value="1"/>
</dbReference>
<dbReference type="SUPFAM" id="SSF47240">
    <property type="entry name" value="Ferritin-like"/>
    <property type="match status" value="1"/>
</dbReference>
<dbReference type="InterPro" id="IPR011971">
    <property type="entry name" value="CHP02284"/>
</dbReference>
<dbReference type="InterPro" id="IPR012347">
    <property type="entry name" value="Ferritin-like"/>
</dbReference>
<dbReference type="Gene3D" id="1.20.1260.10">
    <property type="match status" value="1"/>
</dbReference>
<reference evidence="2 3" key="1">
    <citation type="submission" date="2024-07" db="EMBL/GenBank/DDBJ databases">
        <title>The genome sequence of type strain Sediminicola luteus GDMCC 1.2596T.</title>
        <authorList>
            <person name="Liu Y."/>
        </authorList>
    </citation>
    <scope>NUCLEOTIDE SEQUENCE [LARGE SCALE GENOMIC DNA]</scope>
    <source>
        <strain evidence="2 3">GDMCC 1.2596</strain>
    </source>
</reference>
<protein>
    <submittedName>
        <fullName evidence="2">PA2169 family four-helix-bundle protein</fullName>
    </submittedName>
</protein>